<dbReference type="AlphaFoldDB" id="A0A0N4T3R5"/>
<proteinExistence type="predicted"/>
<evidence type="ECO:0000313" key="3">
    <source>
        <dbReference type="WBParaSite" id="BPAG_0000284501-mRNA-1"/>
    </source>
</evidence>
<dbReference type="WBParaSite" id="BPAG_0000284501-mRNA-1">
    <property type="protein sequence ID" value="BPAG_0000284501-mRNA-1"/>
    <property type="gene ID" value="BPAG_0000284501"/>
</dbReference>
<protein>
    <submittedName>
        <fullName evidence="3">Ovule protein</fullName>
    </submittedName>
</protein>
<organism evidence="3">
    <name type="scientific">Brugia pahangi</name>
    <name type="common">Filarial nematode worm</name>
    <dbReference type="NCBI Taxonomy" id="6280"/>
    <lineage>
        <taxon>Eukaryota</taxon>
        <taxon>Metazoa</taxon>
        <taxon>Ecdysozoa</taxon>
        <taxon>Nematoda</taxon>
        <taxon>Chromadorea</taxon>
        <taxon>Rhabditida</taxon>
        <taxon>Spirurina</taxon>
        <taxon>Spiruromorpha</taxon>
        <taxon>Filarioidea</taxon>
        <taxon>Onchocercidae</taxon>
        <taxon>Brugia</taxon>
    </lineage>
</organism>
<keyword evidence="2" id="KW-1185">Reference proteome</keyword>
<dbReference type="EMBL" id="UZAD01000532">
    <property type="protein sequence ID" value="VDN84001.1"/>
    <property type="molecule type" value="Genomic_DNA"/>
</dbReference>
<dbReference type="Proteomes" id="UP000278627">
    <property type="component" value="Unassembled WGS sequence"/>
</dbReference>
<name>A0A0N4T3R5_BRUPA</name>
<gene>
    <name evidence="1" type="ORF">BPAG_LOCUS2815</name>
</gene>
<evidence type="ECO:0000313" key="1">
    <source>
        <dbReference type="EMBL" id="VDN84001.1"/>
    </source>
</evidence>
<dbReference type="STRING" id="6280.A0A0N4T3R5"/>
<reference evidence="3" key="1">
    <citation type="submission" date="2017-02" db="UniProtKB">
        <authorList>
            <consortium name="WormBaseParasite"/>
        </authorList>
    </citation>
    <scope>IDENTIFICATION</scope>
</reference>
<evidence type="ECO:0000313" key="2">
    <source>
        <dbReference type="Proteomes" id="UP000278627"/>
    </source>
</evidence>
<reference evidence="1 2" key="2">
    <citation type="submission" date="2018-11" db="EMBL/GenBank/DDBJ databases">
        <authorList>
            <consortium name="Pathogen Informatics"/>
        </authorList>
    </citation>
    <scope>NUCLEOTIDE SEQUENCE [LARGE SCALE GENOMIC DNA]</scope>
</reference>
<accession>A0A0N4T3R5</accession>
<sequence>FEFLCLVCFQHFDSFILQILKPSEKKAKYQYAGLNSGRPITSPQRAAGAATGGIQKKNEITVEGTEDVRRKKFQTSHGRLHFCKVSIGKHFEKNGLP</sequence>